<sequence>MMISVKAHLGRRRGGDESRVDRGRTNLKMKLEAPDEGARVDRALGAMVEPCCMKPPTGNQKLLPSEYWLMSRLQRPLRHGWGLYHS</sequence>
<dbReference type="EMBL" id="SRLO01003768">
    <property type="protein sequence ID" value="TNN31144.1"/>
    <property type="molecule type" value="Genomic_DNA"/>
</dbReference>
<evidence type="ECO:0000313" key="3">
    <source>
        <dbReference type="Proteomes" id="UP000314294"/>
    </source>
</evidence>
<reference evidence="2 3" key="1">
    <citation type="submission" date="2019-03" db="EMBL/GenBank/DDBJ databases">
        <title>First draft genome of Liparis tanakae, snailfish: a comprehensive survey of snailfish specific genes.</title>
        <authorList>
            <person name="Kim W."/>
            <person name="Song I."/>
            <person name="Jeong J.-H."/>
            <person name="Kim D."/>
            <person name="Kim S."/>
            <person name="Ryu S."/>
            <person name="Song J.Y."/>
            <person name="Lee S.K."/>
        </authorList>
    </citation>
    <scope>NUCLEOTIDE SEQUENCE [LARGE SCALE GENOMIC DNA]</scope>
    <source>
        <tissue evidence="2">Muscle</tissue>
    </source>
</reference>
<keyword evidence="3" id="KW-1185">Reference proteome</keyword>
<dbReference type="AlphaFoldDB" id="A0A4Z2ERZ9"/>
<accession>A0A4Z2ERZ9</accession>
<protein>
    <submittedName>
        <fullName evidence="2">Uncharacterized protein</fullName>
    </submittedName>
</protein>
<comment type="caution">
    <text evidence="2">The sequence shown here is derived from an EMBL/GenBank/DDBJ whole genome shotgun (WGS) entry which is preliminary data.</text>
</comment>
<name>A0A4Z2ERZ9_9TELE</name>
<gene>
    <name evidence="2" type="ORF">EYF80_058704</name>
</gene>
<organism evidence="2 3">
    <name type="scientific">Liparis tanakae</name>
    <name type="common">Tanaka's snailfish</name>
    <dbReference type="NCBI Taxonomy" id="230148"/>
    <lineage>
        <taxon>Eukaryota</taxon>
        <taxon>Metazoa</taxon>
        <taxon>Chordata</taxon>
        <taxon>Craniata</taxon>
        <taxon>Vertebrata</taxon>
        <taxon>Euteleostomi</taxon>
        <taxon>Actinopterygii</taxon>
        <taxon>Neopterygii</taxon>
        <taxon>Teleostei</taxon>
        <taxon>Neoteleostei</taxon>
        <taxon>Acanthomorphata</taxon>
        <taxon>Eupercaria</taxon>
        <taxon>Perciformes</taxon>
        <taxon>Cottioidei</taxon>
        <taxon>Cottales</taxon>
        <taxon>Liparidae</taxon>
        <taxon>Liparis</taxon>
    </lineage>
</organism>
<evidence type="ECO:0000256" key="1">
    <source>
        <dbReference type="SAM" id="MobiDB-lite"/>
    </source>
</evidence>
<evidence type="ECO:0000313" key="2">
    <source>
        <dbReference type="EMBL" id="TNN31144.1"/>
    </source>
</evidence>
<proteinExistence type="predicted"/>
<dbReference type="Proteomes" id="UP000314294">
    <property type="component" value="Unassembled WGS sequence"/>
</dbReference>
<feature type="region of interest" description="Disordered" evidence="1">
    <location>
        <begin position="1"/>
        <end position="20"/>
    </location>
</feature>